<organism evidence="2 3">
    <name type="scientific">Podospora didyma</name>
    <dbReference type="NCBI Taxonomy" id="330526"/>
    <lineage>
        <taxon>Eukaryota</taxon>
        <taxon>Fungi</taxon>
        <taxon>Dikarya</taxon>
        <taxon>Ascomycota</taxon>
        <taxon>Pezizomycotina</taxon>
        <taxon>Sordariomycetes</taxon>
        <taxon>Sordariomycetidae</taxon>
        <taxon>Sordariales</taxon>
        <taxon>Podosporaceae</taxon>
        <taxon>Podospora</taxon>
    </lineage>
</organism>
<reference evidence="2" key="1">
    <citation type="journal article" date="2023" name="Mol. Phylogenet. Evol.">
        <title>Genome-scale phylogeny and comparative genomics of the fungal order Sordariales.</title>
        <authorList>
            <person name="Hensen N."/>
            <person name="Bonometti L."/>
            <person name="Westerberg I."/>
            <person name="Brannstrom I.O."/>
            <person name="Guillou S."/>
            <person name="Cros-Aarteil S."/>
            <person name="Calhoun S."/>
            <person name="Haridas S."/>
            <person name="Kuo A."/>
            <person name="Mondo S."/>
            <person name="Pangilinan J."/>
            <person name="Riley R."/>
            <person name="LaButti K."/>
            <person name="Andreopoulos B."/>
            <person name="Lipzen A."/>
            <person name="Chen C."/>
            <person name="Yan M."/>
            <person name="Daum C."/>
            <person name="Ng V."/>
            <person name="Clum A."/>
            <person name="Steindorff A."/>
            <person name="Ohm R.A."/>
            <person name="Martin F."/>
            <person name="Silar P."/>
            <person name="Natvig D.O."/>
            <person name="Lalanne C."/>
            <person name="Gautier V."/>
            <person name="Ament-Velasquez S.L."/>
            <person name="Kruys A."/>
            <person name="Hutchinson M.I."/>
            <person name="Powell A.J."/>
            <person name="Barry K."/>
            <person name="Miller A.N."/>
            <person name="Grigoriev I.V."/>
            <person name="Debuchy R."/>
            <person name="Gladieux P."/>
            <person name="Hiltunen Thoren M."/>
            <person name="Johannesson H."/>
        </authorList>
    </citation>
    <scope>NUCLEOTIDE SEQUENCE</scope>
    <source>
        <strain evidence="2">CBS 232.78</strain>
    </source>
</reference>
<evidence type="ECO:0000256" key="1">
    <source>
        <dbReference type="SAM" id="MobiDB-lite"/>
    </source>
</evidence>
<keyword evidence="3" id="KW-1185">Reference proteome</keyword>
<reference evidence="2" key="2">
    <citation type="submission" date="2023-06" db="EMBL/GenBank/DDBJ databases">
        <authorList>
            <consortium name="Lawrence Berkeley National Laboratory"/>
            <person name="Haridas S."/>
            <person name="Hensen N."/>
            <person name="Bonometti L."/>
            <person name="Westerberg I."/>
            <person name="Brannstrom I.O."/>
            <person name="Guillou S."/>
            <person name="Cros-Aarteil S."/>
            <person name="Calhoun S."/>
            <person name="Kuo A."/>
            <person name="Mondo S."/>
            <person name="Pangilinan J."/>
            <person name="Riley R."/>
            <person name="LaButti K."/>
            <person name="Andreopoulos B."/>
            <person name="Lipzen A."/>
            <person name="Chen C."/>
            <person name="Yanf M."/>
            <person name="Daum C."/>
            <person name="Ng V."/>
            <person name="Clum A."/>
            <person name="Steindorff A."/>
            <person name="Ohm R."/>
            <person name="Martin F."/>
            <person name="Silar P."/>
            <person name="Natvig D."/>
            <person name="Lalanne C."/>
            <person name="Gautier V."/>
            <person name="Ament-velasquez S.L."/>
            <person name="Kruys A."/>
            <person name="Hutchinson M.I."/>
            <person name="Powell A.J."/>
            <person name="Barry K."/>
            <person name="Miller A.N."/>
            <person name="Grigoriev I.V."/>
            <person name="Debuchy R."/>
            <person name="Gladieux P."/>
            <person name="Thoren M.H."/>
            <person name="Johannesson H."/>
        </authorList>
    </citation>
    <scope>NUCLEOTIDE SEQUENCE</scope>
    <source>
        <strain evidence="2">CBS 232.78</strain>
    </source>
</reference>
<evidence type="ECO:0000313" key="2">
    <source>
        <dbReference type="EMBL" id="KAK3394403.1"/>
    </source>
</evidence>
<sequence>MTIIPHSGPLHTSSSQQQDSENGGNCGEHLFLDLPSCEDDFELVAARFSDEEMYSLLALSSLDSSTRNTLINWLLGESEIWIEEEEGSLPEIMAQHLLHQLVALNPRLREQLRVAGSEPRETAEDISRSWDELCRCVKMADIESLVIFLDNVDPLLCERRFSCFVNHLLSLAQVAAQRKVVVKIMTTYATPDAATLFTSGFNESSITVESRTTGD</sequence>
<comment type="caution">
    <text evidence="2">The sequence shown here is derived from an EMBL/GenBank/DDBJ whole genome shotgun (WGS) entry which is preliminary data.</text>
</comment>
<evidence type="ECO:0000313" key="3">
    <source>
        <dbReference type="Proteomes" id="UP001285441"/>
    </source>
</evidence>
<dbReference type="EMBL" id="JAULSW010000001">
    <property type="protein sequence ID" value="KAK3394403.1"/>
    <property type="molecule type" value="Genomic_DNA"/>
</dbReference>
<dbReference type="AlphaFoldDB" id="A0AAE0U810"/>
<dbReference type="Proteomes" id="UP001285441">
    <property type="component" value="Unassembled WGS sequence"/>
</dbReference>
<feature type="region of interest" description="Disordered" evidence="1">
    <location>
        <begin position="1"/>
        <end position="27"/>
    </location>
</feature>
<name>A0AAE0U810_9PEZI</name>
<feature type="compositionally biased region" description="Polar residues" evidence="1">
    <location>
        <begin position="10"/>
        <end position="23"/>
    </location>
</feature>
<accession>A0AAE0U810</accession>
<gene>
    <name evidence="2" type="ORF">B0H63DRAFT_517535</name>
</gene>
<proteinExistence type="predicted"/>
<protein>
    <submittedName>
        <fullName evidence="2">Uncharacterized protein</fullName>
    </submittedName>
</protein>